<sequence>MTIMDLKKSVQIIGALDFIKNLKQRKSIPKSVVVVIAILIFHGALTFFSGIHDSPTIDEGLA</sequence>
<protein>
    <submittedName>
        <fullName evidence="2">Uncharacterized protein</fullName>
    </submittedName>
</protein>
<comment type="caution">
    <text evidence="2">The sequence shown here is derived from an EMBL/GenBank/DDBJ whole genome shotgun (WGS) entry which is preliminary data.</text>
</comment>
<dbReference type="EMBL" id="PFWZ01000194">
    <property type="protein sequence ID" value="PJA39144.1"/>
    <property type="molecule type" value="Genomic_DNA"/>
</dbReference>
<name>A0A2M7X016_UNCKA</name>
<evidence type="ECO:0000256" key="1">
    <source>
        <dbReference type="SAM" id="Phobius"/>
    </source>
</evidence>
<gene>
    <name evidence="2" type="ORF">CO179_05790</name>
</gene>
<dbReference type="AlphaFoldDB" id="A0A2M7X016"/>
<reference evidence="3" key="1">
    <citation type="submission" date="2017-09" db="EMBL/GenBank/DDBJ databases">
        <title>Depth-based differentiation of microbial function through sediment-hosted aquifers and enrichment of novel symbionts in the deep terrestrial subsurface.</title>
        <authorList>
            <person name="Probst A.J."/>
            <person name="Ladd B."/>
            <person name="Jarett J.K."/>
            <person name="Geller-Mcgrath D.E."/>
            <person name="Sieber C.M.K."/>
            <person name="Emerson J.B."/>
            <person name="Anantharaman K."/>
            <person name="Thomas B.C."/>
            <person name="Malmstrom R."/>
            <person name="Stieglmeier M."/>
            <person name="Klingl A."/>
            <person name="Woyke T."/>
            <person name="Ryan C.M."/>
            <person name="Banfield J.F."/>
        </authorList>
    </citation>
    <scope>NUCLEOTIDE SEQUENCE [LARGE SCALE GENOMIC DNA]</scope>
</reference>
<accession>A0A2M7X016</accession>
<keyword evidence="1" id="KW-0472">Membrane</keyword>
<keyword evidence="1" id="KW-0812">Transmembrane</keyword>
<organism evidence="2 3">
    <name type="scientific">candidate division WWE3 bacterium CG_4_9_14_3_um_filter_39_7</name>
    <dbReference type="NCBI Taxonomy" id="1975080"/>
    <lineage>
        <taxon>Bacteria</taxon>
        <taxon>Katanobacteria</taxon>
    </lineage>
</organism>
<keyword evidence="1" id="KW-1133">Transmembrane helix</keyword>
<proteinExistence type="predicted"/>
<evidence type="ECO:0000313" key="2">
    <source>
        <dbReference type="EMBL" id="PJA39144.1"/>
    </source>
</evidence>
<dbReference type="Proteomes" id="UP000231195">
    <property type="component" value="Unassembled WGS sequence"/>
</dbReference>
<feature type="transmembrane region" description="Helical" evidence="1">
    <location>
        <begin position="32"/>
        <end position="51"/>
    </location>
</feature>
<evidence type="ECO:0000313" key="3">
    <source>
        <dbReference type="Proteomes" id="UP000231195"/>
    </source>
</evidence>